<feature type="compositionally biased region" description="Low complexity" evidence="1">
    <location>
        <begin position="17"/>
        <end position="26"/>
    </location>
</feature>
<dbReference type="Proteomes" id="UP000000784">
    <property type="component" value="Chromosome"/>
</dbReference>
<dbReference type="AlphaFoldDB" id="A9BW75"/>
<evidence type="ECO:0000313" key="4">
    <source>
        <dbReference type="Proteomes" id="UP000000784"/>
    </source>
</evidence>
<evidence type="ECO:0000259" key="2">
    <source>
        <dbReference type="PROSITE" id="PS51301"/>
    </source>
</evidence>
<dbReference type="KEGG" id="dac:Daci_3253"/>
<feature type="domain" description="KilA-N" evidence="2">
    <location>
        <begin position="31"/>
        <end position="134"/>
    </location>
</feature>
<dbReference type="InterPro" id="IPR018004">
    <property type="entry name" value="KilA/APSES_HTH"/>
</dbReference>
<feature type="region of interest" description="Disordered" evidence="1">
    <location>
        <begin position="1"/>
        <end position="26"/>
    </location>
</feature>
<dbReference type="Pfam" id="PF04383">
    <property type="entry name" value="KilA-N"/>
    <property type="match status" value="1"/>
</dbReference>
<dbReference type="SMART" id="SM01252">
    <property type="entry name" value="KilA-N"/>
    <property type="match status" value="1"/>
</dbReference>
<evidence type="ECO:0000313" key="3">
    <source>
        <dbReference type="EMBL" id="ABX35891.1"/>
    </source>
</evidence>
<reference evidence="3 4" key="1">
    <citation type="journal article" date="2004" name="Appl. Environ. Microbiol.">
        <title>Mineralization of individual congeners of linear alkylbenzenesulfonate by defined pairs of heterotrophic bacteria.</title>
        <authorList>
            <person name="Schleheck D."/>
            <person name="Knepper T.P."/>
            <person name="Fischer K."/>
            <person name="Cook A.M."/>
        </authorList>
    </citation>
    <scope>NUCLEOTIDE SEQUENCE [LARGE SCALE GENOMIC DNA]</scope>
    <source>
        <strain evidence="4">DSM 14801 / SPH-1</strain>
    </source>
</reference>
<dbReference type="PROSITE" id="PS51301">
    <property type="entry name" value="KILA_N"/>
    <property type="match status" value="1"/>
</dbReference>
<evidence type="ECO:0000256" key="1">
    <source>
        <dbReference type="SAM" id="MobiDB-lite"/>
    </source>
</evidence>
<keyword evidence="4" id="KW-1185">Reference proteome</keyword>
<proteinExistence type="predicted"/>
<protein>
    <submittedName>
        <fullName evidence="3">KilA domain protein</fullName>
    </submittedName>
</protein>
<gene>
    <name evidence="3" type="ordered locus">Daci_3253</name>
</gene>
<dbReference type="HOGENOM" id="CLU_1072506_0_0_4"/>
<dbReference type="eggNOG" id="COG3378">
    <property type="taxonomic scope" value="Bacteria"/>
</dbReference>
<dbReference type="STRING" id="398578.Daci_3253"/>
<sequence>MRMRPEKGNAPGCRSPEASSEEASQAMKGINVANSTALTIGGTAVRQVGDLYSLNDLHKESGGQSKHQPHEFLRIEQTKALVAELSNSGDSRNYLETKRGKYGGTYACKELVIAYAAWISAKFHLKVIRVFLAVTTPKAAESAGPISLTDSPEKAKVGKLLATARKRAAQHLARLDKEIATWELVDEHKAPAIPASQIEEISTRLDRVGKLFHPFSDQFADLLAIKRALRGQDPRAGFKNEGWMEILPTQQLSAQGAAA</sequence>
<accession>A9BW75</accession>
<reference evidence="4" key="2">
    <citation type="submission" date="2007-11" db="EMBL/GenBank/DDBJ databases">
        <title>Complete sequence of Delftia acidovorans DSM 14801 / SPH-1.</title>
        <authorList>
            <person name="Copeland A."/>
            <person name="Lucas S."/>
            <person name="Lapidus A."/>
            <person name="Barry K."/>
            <person name="Glavina del Rio T."/>
            <person name="Dalin E."/>
            <person name="Tice H."/>
            <person name="Pitluck S."/>
            <person name="Lowry S."/>
            <person name="Clum A."/>
            <person name="Schmutz J."/>
            <person name="Larimer F."/>
            <person name="Land M."/>
            <person name="Hauser L."/>
            <person name="Kyrpides N."/>
            <person name="Kim E."/>
            <person name="Schleheck D."/>
            <person name="Richardson P."/>
        </authorList>
    </citation>
    <scope>NUCLEOTIDE SEQUENCE [LARGE SCALE GENOMIC DNA]</scope>
    <source>
        <strain evidence="4">DSM 14801 / SPH-1</strain>
    </source>
</reference>
<dbReference type="InterPro" id="IPR017880">
    <property type="entry name" value="KilA_N"/>
</dbReference>
<name>A9BW75_DELAS</name>
<organism evidence="3 4">
    <name type="scientific">Delftia acidovorans (strain DSM 14801 / SPH-1)</name>
    <dbReference type="NCBI Taxonomy" id="398578"/>
    <lineage>
        <taxon>Bacteria</taxon>
        <taxon>Pseudomonadati</taxon>
        <taxon>Pseudomonadota</taxon>
        <taxon>Betaproteobacteria</taxon>
        <taxon>Burkholderiales</taxon>
        <taxon>Comamonadaceae</taxon>
        <taxon>Delftia</taxon>
    </lineage>
</organism>
<dbReference type="EMBL" id="CP000884">
    <property type="protein sequence ID" value="ABX35891.1"/>
    <property type="molecule type" value="Genomic_DNA"/>
</dbReference>